<gene>
    <name evidence="1" type="ORF">NBRC3293_0863</name>
</gene>
<dbReference type="AlphaFoldDB" id="A0A829X799"/>
<evidence type="ECO:0000313" key="2">
    <source>
        <dbReference type="Proteomes" id="UP000484858"/>
    </source>
</evidence>
<name>A0A829X799_GLUOY</name>
<evidence type="ECO:0000313" key="1">
    <source>
        <dbReference type="EMBL" id="GEM16366.1"/>
    </source>
</evidence>
<sequence length="45" mass="5052">MGNGFVGPGAIGGRHWQSVRGWLTTLAGRTGSWRVLQHEFWSIRQ</sequence>
<reference evidence="1 2" key="1">
    <citation type="submission" date="2013-04" db="EMBL/GenBank/DDBJ databases">
        <title>Gluconobacter oxydans NBRC 3293 whole genome sequence.</title>
        <authorList>
            <person name="Matsutani M."/>
            <person name="Yakushi T."/>
            <person name="Matsushita K."/>
        </authorList>
    </citation>
    <scope>NUCLEOTIDE SEQUENCE [LARGE SCALE GENOMIC DNA]</scope>
    <source>
        <strain evidence="1 2">NBRC 3293</strain>
    </source>
</reference>
<comment type="caution">
    <text evidence="1">The sequence shown here is derived from an EMBL/GenBank/DDBJ whole genome shotgun (WGS) entry which is preliminary data.</text>
</comment>
<protein>
    <submittedName>
        <fullName evidence="1">Uncharacterized protein</fullName>
    </submittedName>
</protein>
<accession>A0A829X799</accession>
<proteinExistence type="predicted"/>
<dbReference type="EMBL" id="BARJ01000004">
    <property type="protein sequence ID" value="GEM16366.1"/>
    <property type="molecule type" value="Genomic_DNA"/>
</dbReference>
<dbReference type="Proteomes" id="UP000484858">
    <property type="component" value="Unassembled WGS sequence"/>
</dbReference>
<organism evidence="1 2">
    <name type="scientific">Gluconobacter oxydans NBRC 3293</name>
    <dbReference type="NCBI Taxonomy" id="1315969"/>
    <lineage>
        <taxon>Bacteria</taxon>
        <taxon>Pseudomonadati</taxon>
        <taxon>Pseudomonadota</taxon>
        <taxon>Alphaproteobacteria</taxon>
        <taxon>Acetobacterales</taxon>
        <taxon>Acetobacteraceae</taxon>
        <taxon>Gluconobacter</taxon>
    </lineage>
</organism>